<name>A0A2T1M3Q5_9CHRO</name>
<keyword evidence="3" id="KW-1185">Reference proteome</keyword>
<comment type="caution">
    <text evidence="2">The sequence shown here is derived from an EMBL/GenBank/DDBJ whole genome shotgun (WGS) entry which is preliminary data.</text>
</comment>
<protein>
    <submittedName>
        <fullName evidence="2">Uncharacterized protein</fullName>
    </submittedName>
</protein>
<dbReference type="InterPro" id="IPR048028">
    <property type="entry name" value="Psb34-like"/>
</dbReference>
<reference evidence="2 3" key="1">
    <citation type="submission" date="2018-03" db="EMBL/GenBank/DDBJ databases">
        <title>The ancient ancestry and fast evolution of plastids.</title>
        <authorList>
            <person name="Moore K.R."/>
            <person name="Magnabosco C."/>
            <person name="Momper L."/>
            <person name="Gold D.A."/>
            <person name="Bosak T."/>
            <person name="Fournier G.P."/>
        </authorList>
    </citation>
    <scope>NUCLEOTIDE SEQUENCE [LARGE SCALE GENOMIC DNA]</scope>
    <source>
        <strain evidence="2 3">CCALA 016</strain>
    </source>
</reference>
<feature type="compositionally biased region" description="Basic and acidic residues" evidence="1">
    <location>
        <begin position="1"/>
        <end position="12"/>
    </location>
</feature>
<feature type="region of interest" description="Disordered" evidence="1">
    <location>
        <begin position="73"/>
        <end position="114"/>
    </location>
</feature>
<dbReference type="Proteomes" id="UP000239001">
    <property type="component" value="Unassembled WGS sequence"/>
</dbReference>
<dbReference type="OrthoDB" id="571921at2"/>
<evidence type="ECO:0000313" key="3">
    <source>
        <dbReference type="Proteomes" id="UP000239001"/>
    </source>
</evidence>
<evidence type="ECO:0000256" key="1">
    <source>
        <dbReference type="SAM" id="MobiDB-lite"/>
    </source>
</evidence>
<sequence length="114" mass="12632">MSDPRVEQDTYDRGIVPAETAARKEREGEDFKHIPDTDNPSIDTTGGYTVDREGLLNNYAVEPEMYYEEPGDAAAIEAQEKAERKATLEDANDHDESGKLTEEKDSRGKGVGII</sequence>
<feature type="compositionally biased region" description="Basic and acidic residues" evidence="1">
    <location>
        <begin position="78"/>
        <end position="88"/>
    </location>
</feature>
<gene>
    <name evidence="2" type="ORF">C7H19_01410</name>
</gene>
<dbReference type="EMBL" id="PXOH01000001">
    <property type="protein sequence ID" value="PSF39474.1"/>
    <property type="molecule type" value="Genomic_DNA"/>
</dbReference>
<reference evidence="2 3" key="2">
    <citation type="submission" date="2018-03" db="EMBL/GenBank/DDBJ databases">
        <authorList>
            <person name="Keele B.F."/>
        </authorList>
    </citation>
    <scope>NUCLEOTIDE SEQUENCE [LARGE SCALE GENOMIC DNA]</scope>
    <source>
        <strain evidence="2 3">CCALA 016</strain>
    </source>
</reference>
<organism evidence="2 3">
    <name type="scientific">Aphanothece hegewaldii CCALA 016</name>
    <dbReference type="NCBI Taxonomy" id="2107694"/>
    <lineage>
        <taxon>Bacteria</taxon>
        <taxon>Bacillati</taxon>
        <taxon>Cyanobacteriota</taxon>
        <taxon>Cyanophyceae</taxon>
        <taxon>Oscillatoriophycideae</taxon>
        <taxon>Chroococcales</taxon>
        <taxon>Aphanothecaceae</taxon>
        <taxon>Aphanothece</taxon>
    </lineage>
</organism>
<accession>A0A2T1M3Q5</accession>
<feature type="region of interest" description="Disordered" evidence="1">
    <location>
        <begin position="1"/>
        <end position="50"/>
    </location>
</feature>
<dbReference type="RefSeq" id="WP_106455095.1">
    <property type="nucleotide sequence ID" value="NZ_PXOH01000001.1"/>
</dbReference>
<feature type="compositionally biased region" description="Basic and acidic residues" evidence="1">
    <location>
        <begin position="94"/>
        <end position="108"/>
    </location>
</feature>
<dbReference type="Pfam" id="PF26394">
    <property type="entry name" value="Psb34"/>
    <property type="match status" value="1"/>
</dbReference>
<dbReference type="AlphaFoldDB" id="A0A2T1M3Q5"/>
<feature type="compositionally biased region" description="Basic and acidic residues" evidence="1">
    <location>
        <begin position="21"/>
        <end position="36"/>
    </location>
</feature>
<evidence type="ECO:0000313" key="2">
    <source>
        <dbReference type="EMBL" id="PSF39474.1"/>
    </source>
</evidence>
<feature type="compositionally biased region" description="Polar residues" evidence="1">
    <location>
        <begin position="38"/>
        <end position="47"/>
    </location>
</feature>
<proteinExistence type="predicted"/>